<dbReference type="InterPro" id="IPR057179">
    <property type="entry name" value="DUF7857"/>
</dbReference>
<feature type="region of interest" description="Disordered" evidence="1">
    <location>
        <begin position="125"/>
        <end position="248"/>
    </location>
</feature>
<dbReference type="KEGG" id="srub:C2R22_18365"/>
<proteinExistence type="predicted"/>
<organism evidence="3 4">
    <name type="scientific">Salinigranum rubrum</name>
    <dbReference type="NCBI Taxonomy" id="755307"/>
    <lineage>
        <taxon>Archaea</taxon>
        <taxon>Methanobacteriati</taxon>
        <taxon>Methanobacteriota</taxon>
        <taxon>Stenosarchaea group</taxon>
        <taxon>Halobacteria</taxon>
        <taxon>Halobacteriales</taxon>
        <taxon>Haloferacaceae</taxon>
        <taxon>Salinigranum</taxon>
    </lineage>
</organism>
<gene>
    <name evidence="3" type="ORF">C2R22_18365</name>
</gene>
<dbReference type="GeneID" id="35594099"/>
<dbReference type="InterPro" id="IPR058393">
    <property type="entry name" value="DUF8080"/>
</dbReference>
<dbReference type="Proteomes" id="UP000236584">
    <property type="component" value="Chromosome"/>
</dbReference>
<feature type="compositionally biased region" description="Acidic residues" evidence="1">
    <location>
        <begin position="195"/>
        <end position="218"/>
    </location>
</feature>
<evidence type="ECO:0000256" key="1">
    <source>
        <dbReference type="SAM" id="MobiDB-lite"/>
    </source>
</evidence>
<evidence type="ECO:0000313" key="4">
    <source>
        <dbReference type="Proteomes" id="UP000236584"/>
    </source>
</evidence>
<feature type="compositionally biased region" description="Basic and acidic residues" evidence="1">
    <location>
        <begin position="1"/>
        <end position="40"/>
    </location>
</feature>
<feature type="region of interest" description="Disordered" evidence="1">
    <location>
        <begin position="1"/>
        <end position="46"/>
    </location>
</feature>
<feature type="domain" description="DUF8080" evidence="2">
    <location>
        <begin position="251"/>
        <end position="323"/>
    </location>
</feature>
<evidence type="ECO:0000313" key="3">
    <source>
        <dbReference type="EMBL" id="AUV83365.1"/>
    </source>
</evidence>
<dbReference type="OrthoDB" id="193731at2157"/>
<keyword evidence="4" id="KW-1185">Reference proteome</keyword>
<dbReference type="Pfam" id="PF25256">
    <property type="entry name" value="DUF7857"/>
    <property type="match status" value="1"/>
</dbReference>
<dbReference type="Pfam" id="PF26296">
    <property type="entry name" value="DUF8080"/>
    <property type="match status" value="1"/>
</dbReference>
<sequence length="331" mass="34610">MTHPSDSGHPRERARPTHPIRRNDYDHDHDRAVDSEDDCAHASGSTRAGPLVAEWEFTRTDDATLVTVHVTNTHAAPRTVRLENRLDGPALPPRRRGVVEAGWDEDGMTRRVPGEERVSVGYACHAPPKTPPVEIHDGPDDATTDETPMARALRSLGDHAPPRCVVSPDVSTGSDPALAPGSPRESASTPPAEPAPEDDQSTESVGEDDDHATEPADDDGGHAVAETTFDTGGEECGLVPPTAGPSSEAVPVTVAAWFRAVEARLAAADRLAGDVEEATPVIASLGGRAGVEVLGTTLEADAAALARVAARASELAGRVDGADVPDLEGPR</sequence>
<dbReference type="RefSeq" id="WP_103427054.1">
    <property type="nucleotide sequence ID" value="NZ_CP026309.1"/>
</dbReference>
<dbReference type="AlphaFoldDB" id="A0A2I8VN97"/>
<evidence type="ECO:0000259" key="2">
    <source>
        <dbReference type="Pfam" id="PF26296"/>
    </source>
</evidence>
<protein>
    <recommendedName>
        <fullName evidence="2">DUF8080 domain-containing protein</fullName>
    </recommendedName>
</protein>
<name>A0A2I8VN97_9EURY</name>
<dbReference type="EMBL" id="CP026309">
    <property type="protein sequence ID" value="AUV83365.1"/>
    <property type="molecule type" value="Genomic_DNA"/>
</dbReference>
<reference evidence="3 4" key="1">
    <citation type="submission" date="2018-01" db="EMBL/GenBank/DDBJ databases">
        <title>Complete genome sequence of Salinigranum rubrum GX10T, an extremely halophilic archaeon isolated from a marine solar saltern.</title>
        <authorList>
            <person name="Han S."/>
        </authorList>
    </citation>
    <scope>NUCLEOTIDE SEQUENCE [LARGE SCALE GENOMIC DNA]</scope>
    <source>
        <strain evidence="3 4">GX10</strain>
    </source>
</reference>
<accession>A0A2I8VN97</accession>